<proteinExistence type="predicted"/>
<protein>
    <submittedName>
        <fullName evidence="1">Uncharacterized protein</fullName>
    </submittedName>
</protein>
<dbReference type="EMBL" id="JBBMEI010000003">
    <property type="protein sequence ID" value="MEQ2357073.1"/>
    <property type="molecule type" value="Genomic_DNA"/>
</dbReference>
<accession>A0ABV1AHE1</accession>
<keyword evidence="2" id="KW-1185">Reference proteome</keyword>
<comment type="caution">
    <text evidence="1">The sequence shown here is derived from an EMBL/GenBank/DDBJ whole genome shotgun (WGS) entry which is preliminary data.</text>
</comment>
<reference evidence="1 2" key="1">
    <citation type="submission" date="2024-03" db="EMBL/GenBank/DDBJ databases">
        <title>Human intestinal bacterial collection.</title>
        <authorList>
            <person name="Pauvert C."/>
            <person name="Hitch T.C.A."/>
            <person name="Clavel T."/>
        </authorList>
    </citation>
    <scope>NUCLEOTIDE SEQUENCE [LARGE SCALE GENOMIC DNA]</scope>
    <source>
        <strain evidence="1 2">CLA-AA-H95</strain>
    </source>
</reference>
<dbReference type="RefSeq" id="WP_118698598.1">
    <property type="nucleotide sequence ID" value="NZ_JBBMEI010000003.1"/>
</dbReference>
<gene>
    <name evidence="1" type="ORF">WMO75_01735</name>
</gene>
<dbReference type="Proteomes" id="UP001446032">
    <property type="component" value="Unassembled WGS sequence"/>
</dbReference>
<organism evidence="1 2">
    <name type="scientific">Blautia intestinihominis</name>
    <dbReference type="NCBI Taxonomy" id="3133152"/>
    <lineage>
        <taxon>Bacteria</taxon>
        <taxon>Bacillati</taxon>
        <taxon>Bacillota</taxon>
        <taxon>Clostridia</taxon>
        <taxon>Lachnospirales</taxon>
        <taxon>Lachnospiraceae</taxon>
        <taxon>Blautia</taxon>
    </lineage>
</organism>
<name>A0ABV1AHE1_9FIRM</name>
<sequence length="455" mass="54402">MKGKSDMASIFEKMIQDFRRKDMAQLLEECMKPDVKKAKKIPLRYRLIAIGFVSHMTLDELDSKLKENGCEQLYARNQVEATLIYAFLKGFSYEEWLNLERICREMNDDRTDMWFNSSTVTYRELREYVRQNSDITEEELQTQKVTRKLRRQIEKSTTEEDFLKFMEDNREDFCVVREKARYYFCKYLCYYIEEKTEAYLAARKSGFGQEQTLAELNVLKCVELLRKKFKDDQEIREALLDCAISFGNIYDAFNYFYFEYVSTDWMEILMDGYQGSLSRMSEKEIEFLAHAIRSYEDGWDELSDEEVIQRKVQEIEEQECLKDSQYAREESKRQTYQKNRSGEKSVRSYIKGVTDLDRTTLICYLLFMGQESLENKERVMTRERLDQILLECGYAMLRDGDDFDRFVIQYLEVDDRMGFLMESVADAARSEKNFYLYHMYQGAVSENKKLRTLID</sequence>
<evidence type="ECO:0000313" key="1">
    <source>
        <dbReference type="EMBL" id="MEQ2357073.1"/>
    </source>
</evidence>
<evidence type="ECO:0000313" key="2">
    <source>
        <dbReference type="Proteomes" id="UP001446032"/>
    </source>
</evidence>